<reference evidence="9 10" key="1">
    <citation type="submission" date="2017-04" db="EMBL/GenBank/DDBJ databases">
        <authorList>
            <person name="Afonso C.L."/>
            <person name="Miller P.J."/>
            <person name="Scott M.A."/>
            <person name="Spackman E."/>
            <person name="Goraichik I."/>
            <person name="Dimitrov K.M."/>
            <person name="Suarez D.L."/>
            <person name="Swayne D.E."/>
        </authorList>
    </citation>
    <scope>NUCLEOTIDE SEQUENCE [LARGE SCALE GENOMIC DNA]</scope>
    <source>
        <strain evidence="9 10">CGMCC 1.12708</strain>
    </source>
</reference>
<dbReference type="SMART" id="SM00388">
    <property type="entry name" value="HisKA"/>
    <property type="match status" value="1"/>
</dbReference>
<dbReference type="Gene3D" id="3.30.450.20">
    <property type="entry name" value="PAS domain"/>
    <property type="match status" value="1"/>
</dbReference>
<evidence type="ECO:0000256" key="4">
    <source>
        <dbReference type="ARBA" id="ARBA00022679"/>
    </source>
</evidence>
<feature type="domain" description="Response regulatory" evidence="8">
    <location>
        <begin position="1"/>
        <end position="118"/>
    </location>
</feature>
<evidence type="ECO:0000256" key="3">
    <source>
        <dbReference type="ARBA" id="ARBA00022553"/>
    </source>
</evidence>
<accession>A0A1W2AZZ4</accession>
<dbReference type="STRING" id="1434700.SAMN06296427_105173"/>
<dbReference type="Pfam" id="PF00072">
    <property type="entry name" value="Response_reg"/>
    <property type="match status" value="1"/>
</dbReference>
<evidence type="ECO:0000313" key="9">
    <source>
        <dbReference type="EMBL" id="SMC66110.1"/>
    </source>
</evidence>
<keyword evidence="10" id="KW-1185">Reference proteome</keyword>
<evidence type="ECO:0000256" key="5">
    <source>
        <dbReference type="ARBA" id="ARBA00022777"/>
    </source>
</evidence>
<evidence type="ECO:0000259" key="8">
    <source>
        <dbReference type="PROSITE" id="PS50110"/>
    </source>
</evidence>
<dbReference type="OrthoDB" id="9781208at2"/>
<organism evidence="9 10">
    <name type="scientific">Moheibacter sediminis</name>
    <dbReference type="NCBI Taxonomy" id="1434700"/>
    <lineage>
        <taxon>Bacteria</taxon>
        <taxon>Pseudomonadati</taxon>
        <taxon>Bacteroidota</taxon>
        <taxon>Flavobacteriia</taxon>
        <taxon>Flavobacteriales</taxon>
        <taxon>Weeksellaceae</taxon>
        <taxon>Moheibacter</taxon>
    </lineage>
</organism>
<name>A0A1W2AZZ4_9FLAO</name>
<dbReference type="CDD" id="cd00075">
    <property type="entry name" value="HATPase"/>
    <property type="match status" value="1"/>
</dbReference>
<dbReference type="EC" id="2.7.13.3" evidence="2"/>
<feature type="modified residue" description="4-aspartylphosphate" evidence="6">
    <location>
        <position position="50"/>
    </location>
</feature>
<dbReference type="InterPro" id="IPR001789">
    <property type="entry name" value="Sig_transdc_resp-reg_receiver"/>
</dbReference>
<dbReference type="InterPro" id="IPR036890">
    <property type="entry name" value="HATPase_C_sf"/>
</dbReference>
<dbReference type="Gene3D" id="3.30.565.10">
    <property type="entry name" value="Histidine kinase-like ATPase, C-terminal domain"/>
    <property type="match status" value="1"/>
</dbReference>
<dbReference type="InterPro" id="IPR004358">
    <property type="entry name" value="Sig_transdc_His_kin-like_C"/>
</dbReference>
<comment type="catalytic activity">
    <reaction evidence="1">
        <text>ATP + protein L-histidine = ADP + protein N-phospho-L-histidine.</text>
        <dbReference type="EC" id="2.7.13.3"/>
    </reaction>
</comment>
<feature type="domain" description="Histidine kinase" evidence="7">
    <location>
        <begin position="273"/>
        <end position="489"/>
    </location>
</feature>
<dbReference type="SUPFAM" id="SSF55874">
    <property type="entry name" value="ATPase domain of HSP90 chaperone/DNA topoisomerase II/histidine kinase"/>
    <property type="match status" value="1"/>
</dbReference>
<dbReference type="Pfam" id="PF02518">
    <property type="entry name" value="HATPase_c"/>
    <property type="match status" value="1"/>
</dbReference>
<protein>
    <recommendedName>
        <fullName evidence="2">histidine kinase</fullName>
        <ecNumber evidence="2">2.7.13.3</ecNumber>
    </recommendedName>
</protein>
<dbReference type="InterPro" id="IPR036097">
    <property type="entry name" value="HisK_dim/P_sf"/>
</dbReference>
<dbReference type="Proteomes" id="UP000192393">
    <property type="component" value="Unassembled WGS sequence"/>
</dbReference>
<keyword evidence="3 6" id="KW-0597">Phosphoprotein</keyword>
<dbReference type="PANTHER" id="PTHR43547:SF2">
    <property type="entry name" value="HYBRID SIGNAL TRANSDUCTION HISTIDINE KINASE C"/>
    <property type="match status" value="1"/>
</dbReference>
<evidence type="ECO:0000259" key="7">
    <source>
        <dbReference type="PROSITE" id="PS50109"/>
    </source>
</evidence>
<dbReference type="AlphaFoldDB" id="A0A1W2AZZ4"/>
<dbReference type="PRINTS" id="PR00344">
    <property type="entry name" value="BCTRLSENSOR"/>
</dbReference>
<dbReference type="InterPro" id="IPR005467">
    <property type="entry name" value="His_kinase_dom"/>
</dbReference>
<keyword evidence="5 9" id="KW-0418">Kinase</keyword>
<evidence type="ECO:0000313" key="10">
    <source>
        <dbReference type="Proteomes" id="UP000192393"/>
    </source>
</evidence>
<evidence type="ECO:0000256" key="6">
    <source>
        <dbReference type="PROSITE-ProRule" id="PRU00169"/>
    </source>
</evidence>
<dbReference type="SUPFAM" id="SSF47384">
    <property type="entry name" value="Homodimeric domain of signal transducing histidine kinase"/>
    <property type="match status" value="1"/>
</dbReference>
<evidence type="ECO:0000256" key="1">
    <source>
        <dbReference type="ARBA" id="ARBA00000085"/>
    </source>
</evidence>
<dbReference type="Gene3D" id="3.40.50.2300">
    <property type="match status" value="1"/>
</dbReference>
<dbReference type="GO" id="GO:0000155">
    <property type="term" value="F:phosphorelay sensor kinase activity"/>
    <property type="evidence" value="ECO:0007669"/>
    <property type="project" value="InterPro"/>
</dbReference>
<dbReference type="InterPro" id="IPR003594">
    <property type="entry name" value="HATPase_dom"/>
</dbReference>
<dbReference type="PROSITE" id="PS50110">
    <property type="entry name" value="RESPONSE_REGULATORY"/>
    <property type="match status" value="1"/>
</dbReference>
<dbReference type="SMART" id="SM00448">
    <property type="entry name" value="REC"/>
    <property type="match status" value="1"/>
</dbReference>
<evidence type="ECO:0000256" key="2">
    <source>
        <dbReference type="ARBA" id="ARBA00012438"/>
    </source>
</evidence>
<dbReference type="Gene3D" id="1.10.287.130">
    <property type="match status" value="1"/>
</dbReference>
<dbReference type="SUPFAM" id="SSF55785">
    <property type="entry name" value="PYP-like sensor domain (PAS domain)"/>
    <property type="match status" value="1"/>
</dbReference>
<keyword evidence="4" id="KW-0808">Transferase</keyword>
<dbReference type="SUPFAM" id="SSF52172">
    <property type="entry name" value="CheY-like"/>
    <property type="match status" value="1"/>
</dbReference>
<dbReference type="InterPro" id="IPR011006">
    <property type="entry name" value="CheY-like_superfamily"/>
</dbReference>
<dbReference type="PROSITE" id="PS50109">
    <property type="entry name" value="HIS_KIN"/>
    <property type="match status" value="1"/>
</dbReference>
<dbReference type="Pfam" id="PF00512">
    <property type="entry name" value="HisKA"/>
    <property type="match status" value="1"/>
</dbReference>
<dbReference type="FunFam" id="3.30.565.10:FF:000006">
    <property type="entry name" value="Sensor histidine kinase WalK"/>
    <property type="match status" value="1"/>
</dbReference>
<dbReference type="InterPro" id="IPR003661">
    <property type="entry name" value="HisK_dim/P_dom"/>
</dbReference>
<dbReference type="PANTHER" id="PTHR43547">
    <property type="entry name" value="TWO-COMPONENT HISTIDINE KINASE"/>
    <property type="match status" value="1"/>
</dbReference>
<dbReference type="CDD" id="cd00082">
    <property type="entry name" value="HisKA"/>
    <property type="match status" value="1"/>
</dbReference>
<dbReference type="EMBL" id="FWXS01000005">
    <property type="protein sequence ID" value="SMC66110.1"/>
    <property type="molecule type" value="Genomic_DNA"/>
</dbReference>
<dbReference type="SMART" id="SM00387">
    <property type="entry name" value="HATPase_c"/>
    <property type="match status" value="1"/>
</dbReference>
<gene>
    <name evidence="9" type="ORF">SAMN06296427_105173</name>
</gene>
<sequence length="489" mass="55437">MILIVDDKAENIYSLKALLESKNFKVDTALSGEEALVKVLKNNYALIILDVQMPGMDGFEVAETLSGHSKTKDIPIIFLSANSTDKNFITKGYESGGIDYITKPADPDILLLKVRTFYRLFEQTQSLNEAQDMLTSEIESRKRAQEELNKQVDFLHTILESLPQIAFTADENANITFVNNKWFNYASSSTGFLEVHTDDQKKIQSFLDQSNTLTQSVEAEVRIKEITTEEFRYHLLRIIPIKEGDLIKNWVGTFTDIEDQKRIEGKKDEFLSIASHELKTPLTGLKAYIQLLERTFSTPNVATIPTYIERAKDEVIKLENLISDLLDISKIENGKLKINKVEIDLEKTVNNAIETINHTKISEIKIERLGDKYEDKVLADAVRIEQVLINFLTNAIKYSPNTEKVLVKTTIKDNNAHIAVQDFGIGIPPDKQKHIFSKFYRVEESSVKFQGLGLGLYICAEIINQHNGTYGLESEQGKGTTIYFTIPLN</sequence>
<proteinExistence type="predicted"/>
<dbReference type="InterPro" id="IPR035965">
    <property type="entry name" value="PAS-like_dom_sf"/>
</dbReference>
<dbReference type="RefSeq" id="WP_084017377.1">
    <property type="nucleotide sequence ID" value="NZ_FWXS01000005.1"/>
</dbReference>